<dbReference type="AlphaFoldDB" id="A7NQV2"/>
<gene>
    <name evidence="2" type="ordered locus">Rcas_3913</name>
</gene>
<dbReference type="STRING" id="383372.Rcas_3913"/>
<dbReference type="KEGG" id="rca:Rcas_3913"/>
<keyword evidence="1" id="KW-0732">Signal</keyword>
<organism evidence="2 3">
    <name type="scientific">Roseiflexus castenholzii (strain DSM 13941 / HLO8)</name>
    <dbReference type="NCBI Taxonomy" id="383372"/>
    <lineage>
        <taxon>Bacteria</taxon>
        <taxon>Bacillati</taxon>
        <taxon>Chloroflexota</taxon>
        <taxon>Chloroflexia</taxon>
        <taxon>Chloroflexales</taxon>
        <taxon>Roseiflexineae</taxon>
        <taxon>Roseiflexaceae</taxon>
        <taxon>Roseiflexus</taxon>
    </lineage>
</organism>
<dbReference type="HOGENOM" id="CLU_069135_0_0_0"/>
<dbReference type="eggNOG" id="COG2723">
    <property type="taxonomic scope" value="Bacteria"/>
</dbReference>
<sequence length="289" mass="32889">MRRIVFLVPLLIITMLTAAMPASASALPFGNDAFRRVWERQDRPVAEQISGRSWTWGPAPNTPAMREPLVEGYEGMRVVQYFDKSRMEINDPTVNPFSPWYVTNGLLPIEMMTGRMQVGYNLFEWRLPARITAIGDPDQFPTYADLLRFYQNPGAVNPNDLNRPATGFINPDGSITGFNDYANDPATMLVLGPNNHGVARAFLDFMNQSGLVYENGRYVVAQVYDPLYVFGLPVTGAYWVKVKVGGVERPILFQVFERRVLTYNPANLPAFRVEMGNVGQHYYWWRYGR</sequence>
<evidence type="ECO:0000313" key="3">
    <source>
        <dbReference type="Proteomes" id="UP000000263"/>
    </source>
</evidence>
<feature type="chain" id="PRO_5002714010" evidence="1">
    <location>
        <begin position="25"/>
        <end position="289"/>
    </location>
</feature>
<dbReference type="EMBL" id="CP000804">
    <property type="protein sequence ID" value="ABU59948.1"/>
    <property type="molecule type" value="Genomic_DNA"/>
</dbReference>
<dbReference type="Proteomes" id="UP000000263">
    <property type="component" value="Chromosome"/>
</dbReference>
<keyword evidence="3" id="KW-1185">Reference proteome</keyword>
<reference evidence="2 3" key="1">
    <citation type="submission" date="2007-08" db="EMBL/GenBank/DDBJ databases">
        <title>Complete sequence of Roseiflexus castenholzii DSM 13941.</title>
        <authorList>
            <consortium name="US DOE Joint Genome Institute"/>
            <person name="Copeland A."/>
            <person name="Lucas S."/>
            <person name="Lapidus A."/>
            <person name="Barry K."/>
            <person name="Glavina del Rio T."/>
            <person name="Dalin E."/>
            <person name="Tice H."/>
            <person name="Pitluck S."/>
            <person name="Thompson L.S."/>
            <person name="Brettin T."/>
            <person name="Bruce D."/>
            <person name="Detter J.C."/>
            <person name="Han C."/>
            <person name="Tapia R."/>
            <person name="Schmutz J."/>
            <person name="Larimer F."/>
            <person name="Land M."/>
            <person name="Hauser L."/>
            <person name="Kyrpides N."/>
            <person name="Mikhailova N."/>
            <person name="Bryant D.A."/>
            <person name="Hanada S."/>
            <person name="Tsukatani Y."/>
            <person name="Richardson P."/>
        </authorList>
    </citation>
    <scope>NUCLEOTIDE SEQUENCE [LARGE SCALE GENOMIC DNA]</scope>
    <source>
        <strain evidence="3">DSM 13941 / HLO8</strain>
    </source>
</reference>
<protein>
    <submittedName>
        <fullName evidence="2">Uncharacterized protein</fullName>
    </submittedName>
</protein>
<evidence type="ECO:0000256" key="1">
    <source>
        <dbReference type="SAM" id="SignalP"/>
    </source>
</evidence>
<name>A7NQV2_ROSCS</name>
<evidence type="ECO:0000313" key="2">
    <source>
        <dbReference type="EMBL" id="ABU59948.1"/>
    </source>
</evidence>
<accession>A7NQV2</accession>
<proteinExistence type="predicted"/>
<feature type="signal peptide" evidence="1">
    <location>
        <begin position="1"/>
        <end position="24"/>
    </location>
</feature>
<dbReference type="RefSeq" id="WP_012122371.1">
    <property type="nucleotide sequence ID" value="NC_009767.1"/>
</dbReference>
<dbReference type="OrthoDB" id="146594at2"/>